<evidence type="ECO:0000256" key="3">
    <source>
        <dbReference type="ARBA" id="ARBA00022807"/>
    </source>
</evidence>
<keyword evidence="2" id="KW-0378">Hydrolase</keyword>
<feature type="domain" description="Peptidase C58 YopT-type" evidence="4">
    <location>
        <begin position="34"/>
        <end position="217"/>
    </location>
</feature>
<evidence type="ECO:0000259" key="4">
    <source>
        <dbReference type="Pfam" id="PF03543"/>
    </source>
</evidence>
<dbReference type="Proteomes" id="UP000280346">
    <property type="component" value="Unassembled WGS sequence"/>
</dbReference>
<accession>A0A3S0WVC3</accession>
<keyword evidence="6" id="KW-1185">Reference proteome</keyword>
<comment type="caution">
    <text evidence="5">The sequence shown here is derived from an EMBL/GenBank/DDBJ whole genome shotgun (WGS) entry which is preliminary data.</text>
</comment>
<dbReference type="OrthoDB" id="7300477at2"/>
<keyword evidence="1" id="KW-0645">Protease</keyword>
<dbReference type="Pfam" id="PF03543">
    <property type="entry name" value="Peptidase_C58"/>
    <property type="match status" value="1"/>
</dbReference>
<gene>
    <name evidence="5" type="ORF">EJ913_12760</name>
</gene>
<evidence type="ECO:0000256" key="2">
    <source>
        <dbReference type="ARBA" id="ARBA00022801"/>
    </source>
</evidence>
<dbReference type="Gene3D" id="3.90.70.20">
    <property type="match status" value="1"/>
</dbReference>
<dbReference type="EMBL" id="RZIJ01000008">
    <property type="protein sequence ID" value="RUQ71508.1"/>
    <property type="molecule type" value="Genomic_DNA"/>
</dbReference>
<proteinExistence type="predicted"/>
<name>A0A3S0WVC3_9PROT</name>
<protein>
    <recommendedName>
        <fullName evidence="4">Peptidase C58 YopT-type domain-containing protein</fullName>
    </recommendedName>
</protein>
<dbReference type="GO" id="GO:0006508">
    <property type="term" value="P:proteolysis"/>
    <property type="evidence" value="ECO:0007669"/>
    <property type="project" value="UniProtKB-KW"/>
</dbReference>
<organism evidence="5 6">
    <name type="scientific">Azospirillum doebereinerae</name>
    <dbReference type="NCBI Taxonomy" id="92933"/>
    <lineage>
        <taxon>Bacteria</taxon>
        <taxon>Pseudomonadati</taxon>
        <taxon>Pseudomonadota</taxon>
        <taxon>Alphaproteobacteria</taxon>
        <taxon>Rhodospirillales</taxon>
        <taxon>Azospirillaceae</taxon>
        <taxon>Azospirillum</taxon>
    </lineage>
</organism>
<dbReference type="SUPFAM" id="SSF54001">
    <property type="entry name" value="Cysteine proteinases"/>
    <property type="match status" value="1"/>
</dbReference>
<dbReference type="GO" id="GO:0004197">
    <property type="term" value="F:cysteine-type endopeptidase activity"/>
    <property type="evidence" value="ECO:0007669"/>
    <property type="project" value="InterPro"/>
</dbReference>
<reference evidence="5 6" key="1">
    <citation type="submission" date="2018-12" db="EMBL/GenBank/DDBJ databases">
        <authorList>
            <person name="Yang Y."/>
        </authorList>
    </citation>
    <scope>NUCLEOTIDE SEQUENCE [LARGE SCALE GENOMIC DNA]</scope>
    <source>
        <strain evidence="5 6">GSF71</strain>
    </source>
</reference>
<dbReference type="AlphaFoldDB" id="A0A3S0WVC3"/>
<evidence type="ECO:0000256" key="1">
    <source>
        <dbReference type="ARBA" id="ARBA00022670"/>
    </source>
</evidence>
<dbReference type="InterPro" id="IPR038765">
    <property type="entry name" value="Papain-like_cys_pep_sf"/>
</dbReference>
<keyword evidence="3" id="KW-0788">Thiol protease</keyword>
<sequence length="246" mass="27719">MRMSLTEAIAPATEWYSSYLQGTFEQADLLKTANQEFQGGVCMATCAYWIAHHRQYRSFWGKKKSSDARLEFLRSKNKFEAICRAQSSYGDIARDKSQSSSAEIYRKALGSFLGNYGLGLSKSMQTLYLGFTAGYRDKYKGRSSYVEAARVKFEDLATFLNQPHSFHIINFDGGHQHTTCCYKSNGKRGTSSHLYFFDPNRGEFKIPADDIDVFLAHLNFTFMEMGGGHSSVVALRVEASSSTKKV</sequence>
<evidence type="ECO:0000313" key="6">
    <source>
        <dbReference type="Proteomes" id="UP000280346"/>
    </source>
</evidence>
<evidence type="ECO:0000313" key="5">
    <source>
        <dbReference type="EMBL" id="RUQ71508.1"/>
    </source>
</evidence>
<dbReference type="InterPro" id="IPR006473">
    <property type="entry name" value="Peptidase_C58_Yopt"/>
</dbReference>